<proteinExistence type="predicted"/>
<dbReference type="PANTHER" id="PTHR28208:SF3">
    <property type="entry name" value="PHOSPHATIDATE PHOSPHATASE APP1"/>
    <property type="match status" value="1"/>
</dbReference>
<comment type="caution">
    <text evidence="2">The sequence shown here is derived from an EMBL/GenBank/DDBJ whole genome shotgun (WGS) entry which is preliminary data.</text>
</comment>
<evidence type="ECO:0000313" key="3">
    <source>
        <dbReference type="Proteomes" id="UP001183794"/>
    </source>
</evidence>
<dbReference type="Proteomes" id="UP001183794">
    <property type="component" value="Unassembled WGS sequence"/>
</dbReference>
<dbReference type="EMBL" id="JAVDYJ010000001">
    <property type="protein sequence ID" value="MDR7347662.1"/>
    <property type="molecule type" value="Genomic_DNA"/>
</dbReference>
<feature type="domain" description="Phosphatidate phosphatase APP1 catalytic" evidence="1">
    <location>
        <begin position="168"/>
        <end position="318"/>
    </location>
</feature>
<evidence type="ECO:0000313" key="2">
    <source>
        <dbReference type="EMBL" id="MDR7347662.1"/>
    </source>
</evidence>
<protein>
    <submittedName>
        <fullName evidence="2">Phosphatidate phosphatase APP1</fullName>
    </submittedName>
</protein>
<name>A0ABU2B226_9MICC</name>
<keyword evidence="3" id="KW-1185">Reference proteome</keyword>
<dbReference type="RefSeq" id="WP_310174131.1">
    <property type="nucleotide sequence ID" value="NZ_BAABHE010000003.1"/>
</dbReference>
<sequence>MARRPKTYRFPTIPRFHAAPGSEASPPEQLATLSYYSFQRRRRDRARRRGAKPRILSFTGYGSPRWVRIFSRVLLSNPEWTEAEYMAQIVRDGVRGWQNFVSPPIAYAKVEIEVNGQRHPVRADRNGVVDARIACELEPGWSTVTLHIEGADSTSQDVLIIDDHTDRAVICDVDDTVWVTALPRPLTAAWNSFLLDEHARRPVAGMPVMLNRLAEQDAGIPVFYVSTGPWNVAHTLTRFMTRHLFPLGPMLLTSWGPTEDRWFRSGMAHKVSALARLADDFPHLSWTLIGDDGQHDPEIYTHFAHHHPSRVDAIAIRQLSATEALLAGGRAENTQGATPGIPWAYGPDGAALSFQLENSKVLPPRQHAPLTWPQSVTSEEQLTVAELRADYPEFTNPDEPQE</sequence>
<organism evidence="2 3">
    <name type="scientific">Enteractinococcus fodinae</name>
    <dbReference type="NCBI Taxonomy" id="684663"/>
    <lineage>
        <taxon>Bacteria</taxon>
        <taxon>Bacillati</taxon>
        <taxon>Actinomycetota</taxon>
        <taxon>Actinomycetes</taxon>
        <taxon>Micrococcales</taxon>
        <taxon>Micrococcaceae</taxon>
    </lineage>
</organism>
<dbReference type="InterPro" id="IPR019236">
    <property type="entry name" value="APP1_cat"/>
</dbReference>
<dbReference type="Pfam" id="PF09949">
    <property type="entry name" value="APP1_cat"/>
    <property type="match status" value="1"/>
</dbReference>
<dbReference type="InterPro" id="IPR052935">
    <property type="entry name" value="Mg2+_PAP"/>
</dbReference>
<dbReference type="PANTHER" id="PTHR28208">
    <property type="entry name" value="PHOSPHATIDATE PHOSPHATASE APP1"/>
    <property type="match status" value="1"/>
</dbReference>
<accession>A0ABU2B226</accession>
<evidence type="ECO:0000259" key="1">
    <source>
        <dbReference type="Pfam" id="PF09949"/>
    </source>
</evidence>
<reference evidence="2 3" key="1">
    <citation type="submission" date="2023-07" db="EMBL/GenBank/DDBJ databases">
        <title>Sequencing the genomes of 1000 actinobacteria strains.</title>
        <authorList>
            <person name="Klenk H.-P."/>
        </authorList>
    </citation>
    <scope>NUCLEOTIDE SEQUENCE [LARGE SCALE GENOMIC DNA]</scope>
    <source>
        <strain evidence="2 3">DSM 22966</strain>
    </source>
</reference>
<gene>
    <name evidence="2" type="ORF">J2S62_001919</name>
</gene>